<dbReference type="PANTHER" id="PTHR43284">
    <property type="entry name" value="ASPARAGINE SYNTHETASE (GLUTAMINE-HYDROLYZING)"/>
    <property type="match status" value="1"/>
</dbReference>
<dbReference type="Proteomes" id="UP000470384">
    <property type="component" value="Unassembled WGS sequence"/>
</dbReference>
<dbReference type="NCBIfam" id="TIGR01536">
    <property type="entry name" value="asn_synth_AEB"/>
    <property type="match status" value="1"/>
</dbReference>
<keyword evidence="4 9" id="KW-0547">Nucleotide-binding</keyword>
<comment type="catalytic activity">
    <reaction evidence="7">
        <text>L-aspartate + L-glutamine + ATP + H2O = L-asparagine + L-glutamate + AMP + diphosphate + H(+)</text>
        <dbReference type="Rhea" id="RHEA:12228"/>
        <dbReference type="ChEBI" id="CHEBI:15377"/>
        <dbReference type="ChEBI" id="CHEBI:15378"/>
        <dbReference type="ChEBI" id="CHEBI:29985"/>
        <dbReference type="ChEBI" id="CHEBI:29991"/>
        <dbReference type="ChEBI" id="CHEBI:30616"/>
        <dbReference type="ChEBI" id="CHEBI:33019"/>
        <dbReference type="ChEBI" id="CHEBI:58048"/>
        <dbReference type="ChEBI" id="CHEBI:58359"/>
        <dbReference type="ChEBI" id="CHEBI:456215"/>
        <dbReference type="EC" id="6.3.5.4"/>
    </reaction>
</comment>
<dbReference type="SUPFAM" id="SSF56235">
    <property type="entry name" value="N-terminal nucleophile aminohydrolases (Ntn hydrolases)"/>
    <property type="match status" value="1"/>
</dbReference>
<dbReference type="InterPro" id="IPR051786">
    <property type="entry name" value="ASN_synthetase/amidase"/>
</dbReference>
<dbReference type="GO" id="GO:0005524">
    <property type="term" value="F:ATP binding"/>
    <property type="evidence" value="ECO:0007669"/>
    <property type="project" value="UniProtKB-KW"/>
</dbReference>
<dbReference type="Pfam" id="PF13537">
    <property type="entry name" value="GATase_7"/>
    <property type="match status" value="1"/>
</dbReference>
<protein>
    <recommendedName>
        <fullName evidence="3">asparagine synthase (glutamine-hydrolyzing)</fullName>
        <ecNumber evidence="3">6.3.5.4</ecNumber>
    </recommendedName>
</protein>
<evidence type="ECO:0000256" key="3">
    <source>
        <dbReference type="ARBA" id="ARBA00012737"/>
    </source>
</evidence>
<keyword evidence="13" id="KW-1185">Reference proteome</keyword>
<dbReference type="CDD" id="cd01991">
    <property type="entry name" value="Asn_synthase_B_C"/>
    <property type="match status" value="1"/>
</dbReference>
<evidence type="ECO:0000256" key="5">
    <source>
        <dbReference type="ARBA" id="ARBA00022840"/>
    </source>
</evidence>
<dbReference type="Gene3D" id="3.40.50.620">
    <property type="entry name" value="HUPs"/>
    <property type="match status" value="1"/>
</dbReference>
<dbReference type="AlphaFoldDB" id="A0A845QCN7"/>
<comment type="caution">
    <text evidence="12">The sequence shown here is derived from an EMBL/GenBank/DDBJ whole genome shotgun (WGS) entry which is preliminary data.</text>
</comment>
<dbReference type="GO" id="GO:0006529">
    <property type="term" value="P:asparagine biosynthetic process"/>
    <property type="evidence" value="ECO:0007669"/>
    <property type="project" value="UniProtKB-KW"/>
</dbReference>
<dbReference type="Gene3D" id="3.60.20.10">
    <property type="entry name" value="Glutamine Phosphoribosylpyrophosphate, subunit 1, domain 1"/>
    <property type="match status" value="1"/>
</dbReference>
<evidence type="ECO:0000313" key="13">
    <source>
        <dbReference type="Proteomes" id="UP000470384"/>
    </source>
</evidence>
<gene>
    <name evidence="12" type="primary">asnB</name>
    <name evidence="12" type="ORF">GTQ45_10615</name>
</gene>
<evidence type="ECO:0000256" key="1">
    <source>
        <dbReference type="ARBA" id="ARBA00005187"/>
    </source>
</evidence>
<dbReference type="InterPro" id="IPR017932">
    <property type="entry name" value="GATase_2_dom"/>
</dbReference>
<organism evidence="12 13">
    <name type="scientific">Pyruvatibacter mobilis</name>
    <dbReference type="NCBI Taxonomy" id="1712261"/>
    <lineage>
        <taxon>Bacteria</taxon>
        <taxon>Pseudomonadati</taxon>
        <taxon>Pseudomonadota</taxon>
        <taxon>Alphaproteobacteria</taxon>
        <taxon>Hyphomicrobiales</taxon>
        <taxon>Parvibaculaceae</taxon>
        <taxon>Pyruvatibacter</taxon>
    </lineage>
</organism>
<dbReference type="EC" id="6.3.5.4" evidence="3"/>
<dbReference type="RefSeq" id="WP_160588245.1">
    <property type="nucleotide sequence ID" value="NZ_BMHN01000001.1"/>
</dbReference>
<dbReference type="InterPro" id="IPR001962">
    <property type="entry name" value="Asn_synthase"/>
</dbReference>
<dbReference type="PANTHER" id="PTHR43284:SF1">
    <property type="entry name" value="ASPARAGINE SYNTHETASE"/>
    <property type="match status" value="1"/>
</dbReference>
<dbReference type="GO" id="GO:0004066">
    <property type="term" value="F:asparagine synthase (glutamine-hydrolyzing) activity"/>
    <property type="evidence" value="ECO:0007669"/>
    <property type="project" value="UniProtKB-EC"/>
</dbReference>
<reference evidence="12 13" key="1">
    <citation type="journal article" date="2016" name="Int. J. Syst. Evol. Microbiol.">
        <title>Pyruvatibacter mobilis gen. nov., sp. nov., a marine bacterium from the culture broth of Picochlorum sp. 122.</title>
        <authorList>
            <person name="Wang G."/>
            <person name="Tang M."/>
            <person name="Wu H."/>
            <person name="Dai S."/>
            <person name="Li T."/>
            <person name="Chen C."/>
            <person name="He H."/>
            <person name="Fan J."/>
            <person name="Xiang W."/>
            <person name="Li X."/>
        </authorList>
    </citation>
    <scope>NUCLEOTIDE SEQUENCE [LARGE SCALE GENOMIC DNA]</scope>
    <source>
        <strain evidence="12 13">GYP-11</strain>
    </source>
</reference>
<evidence type="ECO:0000256" key="7">
    <source>
        <dbReference type="ARBA" id="ARBA00048741"/>
    </source>
</evidence>
<keyword evidence="6 8" id="KW-0315">Glutamine amidotransferase</keyword>
<dbReference type="InterPro" id="IPR006426">
    <property type="entry name" value="Asn_synth_AEB"/>
</dbReference>
<dbReference type="PROSITE" id="PS51278">
    <property type="entry name" value="GATASE_TYPE_2"/>
    <property type="match status" value="1"/>
</dbReference>
<feature type="domain" description="Glutamine amidotransferase type-2" evidence="11">
    <location>
        <begin position="2"/>
        <end position="209"/>
    </location>
</feature>
<evidence type="ECO:0000256" key="9">
    <source>
        <dbReference type="PIRSR" id="PIRSR001589-2"/>
    </source>
</evidence>
<dbReference type="EMBL" id="WXYQ01000007">
    <property type="protein sequence ID" value="NBG96184.1"/>
    <property type="molecule type" value="Genomic_DNA"/>
</dbReference>
<evidence type="ECO:0000256" key="6">
    <source>
        <dbReference type="ARBA" id="ARBA00022962"/>
    </source>
</evidence>
<sequence length="590" mass="64513">MCGIAGMQTTSGQAPSMTVLNAMSDALTHRGPDGEGSFVSGATGLMQTRLAIIDLETGDQPLFDDEGLALVANGEIYNYLELRRELGEAGFKTHSDCEPPLKLYRRDGVRFADALRGMYAIALYDPDGERLMLTRDPFGIKPLYYAETGHGFIFASEPQALLATGLVSPEMNSPAIGELLQLQFTTGRETAFRHICRVLPGETLVIERGRVLERHRRHALPAEGPRPQSEEHAIVMLEDALIDSVRVHQRSDVPYGMFLSGGIDSSVILACMARLNDQPVKCYTAGFSGTRVRDEREHAARVASATGADHESIDVTEEDFWSLLPAMVASTDDPTADYAIIPTYKLASVAAQDVKVVLCGEGGDELFAGYGRYRAVTRPTWLGGRAMRSRGALDGLKLLRNEAPAWRDGIMSAWNKSAIGGRTRLQRAQAVDCADWLPNDLLIKLDRCLMAHSLEGRTPLLDPVVADIAYRLPDNLKLKGRIGKHLLRAWLAKHLPEAEPFARKRGFTVPVGEWIAGRGARLAPLVARQPGVTELCNAERVAALFAGLTTTPAKHDGQAAWLLLYFALWHQHHMLGVPADGPVEEVLSAR</sequence>
<dbReference type="InterPro" id="IPR029055">
    <property type="entry name" value="Ntn_hydrolases_N"/>
</dbReference>
<dbReference type="GeneID" id="300655333"/>
<keyword evidence="12" id="KW-0436">Ligase</keyword>
<evidence type="ECO:0000256" key="4">
    <source>
        <dbReference type="ARBA" id="ARBA00022741"/>
    </source>
</evidence>
<dbReference type="PIRSF" id="PIRSF001589">
    <property type="entry name" value="Asn_synthetase_glu-h"/>
    <property type="match status" value="1"/>
</dbReference>
<feature type="site" description="Important for beta-aspartyl-AMP intermediate formation" evidence="10">
    <location>
        <position position="361"/>
    </location>
</feature>
<dbReference type="InterPro" id="IPR033738">
    <property type="entry name" value="AsnB_N"/>
</dbReference>
<evidence type="ECO:0000256" key="2">
    <source>
        <dbReference type="ARBA" id="ARBA00005752"/>
    </source>
</evidence>
<dbReference type="Pfam" id="PF00733">
    <property type="entry name" value="Asn_synthase"/>
    <property type="match status" value="1"/>
</dbReference>
<comment type="pathway">
    <text evidence="1">Amino-acid biosynthesis; L-asparagine biosynthesis; L-asparagine from L-aspartate (L-Gln route): step 1/1.</text>
</comment>
<comment type="similarity">
    <text evidence="2">Belongs to the asparagine synthetase family.</text>
</comment>
<evidence type="ECO:0000259" key="11">
    <source>
        <dbReference type="PROSITE" id="PS51278"/>
    </source>
</evidence>
<evidence type="ECO:0000256" key="10">
    <source>
        <dbReference type="PIRSR" id="PIRSR001589-3"/>
    </source>
</evidence>
<feature type="binding site" evidence="9">
    <location>
        <position position="96"/>
    </location>
    <ligand>
        <name>L-glutamine</name>
        <dbReference type="ChEBI" id="CHEBI:58359"/>
    </ligand>
</feature>
<evidence type="ECO:0000313" key="12">
    <source>
        <dbReference type="EMBL" id="NBG96184.1"/>
    </source>
</evidence>
<proteinExistence type="inferred from homology"/>
<evidence type="ECO:0000256" key="8">
    <source>
        <dbReference type="PIRSR" id="PIRSR001589-1"/>
    </source>
</evidence>
<keyword evidence="8" id="KW-0061">Asparagine biosynthesis</keyword>
<dbReference type="InterPro" id="IPR014729">
    <property type="entry name" value="Rossmann-like_a/b/a_fold"/>
</dbReference>
<accession>A0A845QCN7</accession>
<dbReference type="OrthoDB" id="9763290at2"/>
<feature type="active site" description="For GATase activity" evidence="8">
    <location>
        <position position="2"/>
    </location>
</feature>
<dbReference type="GO" id="GO:0005829">
    <property type="term" value="C:cytosol"/>
    <property type="evidence" value="ECO:0007669"/>
    <property type="project" value="TreeGrafter"/>
</dbReference>
<keyword evidence="8" id="KW-0028">Amino-acid biosynthesis</keyword>
<name>A0A845QCN7_9HYPH</name>
<keyword evidence="5 9" id="KW-0067">ATP-binding</keyword>
<dbReference type="CDD" id="cd00712">
    <property type="entry name" value="AsnB"/>
    <property type="match status" value="1"/>
</dbReference>
<dbReference type="SUPFAM" id="SSF52402">
    <property type="entry name" value="Adenine nucleotide alpha hydrolases-like"/>
    <property type="match status" value="1"/>
</dbReference>